<dbReference type="EMBL" id="GBXM01052133">
    <property type="protein sequence ID" value="JAH56444.1"/>
    <property type="molecule type" value="Transcribed_RNA"/>
</dbReference>
<protein>
    <submittedName>
        <fullName evidence="1">Uncharacterized protein</fullName>
    </submittedName>
</protein>
<evidence type="ECO:0000313" key="1">
    <source>
        <dbReference type="EMBL" id="JAH48848.1"/>
    </source>
</evidence>
<organism evidence="1">
    <name type="scientific">Anguilla anguilla</name>
    <name type="common">European freshwater eel</name>
    <name type="synonym">Muraena anguilla</name>
    <dbReference type="NCBI Taxonomy" id="7936"/>
    <lineage>
        <taxon>Eukaryota</taxon>
        <taxon>Metazoa</taxon>
        <taxon>Chordata</taxon>
        <taxon>Craniata</taxon>
        <taxon>Vertebrata</taxon>
        <taxon>Euteleostomi</taxon>
        <taxon>Actinopterygii</taxon>
        <taxon>Neopterygii</taxon>
        <taxon>Teleostei</taxon>
        <taxon>Anguilliformes</taxon>
        <taxon>Anguillidae</taxon>
        <taxon>Anguilla</taxon>
    </lineage>
</organism>
<name>A0A0E9T7X9_ANGAN</name>
<proteinExistence type="predicted"/>
<dbReference type="EMBL" id="GBXM01059729">
    <property type="protein sequence ID" value="JAH48848.1"/>
    <property type="molecule type" value="Transcribed_RNA"/>
</dbReference>
<reference evidence="1" key="2">
    <citation type="journal article" date="2015" name="Fish Shellfish Immunol.">
        <title>Early steps in the European eel (Anguilla anguilla)-Vibrio vulnificus interaction in the gills: Role of the RtxA13 toxin.</title>
        <authorList>
            <person name="Callol A."/>
            <person name="Pajuelo D."/>
            <person name="Ebbesson L."/>
            <person name="Teles M."/>
            <person name="MacKenzie S."/>
            <person name="Amaro C."/>
        </authorList>
    </citation>
    <scope>NUCLEOTIDE SEQUENCE</scope>
</reference>
<sequence>MTSNRCSITVTQSLNQNAFWVKLLMNIT</sequence>
<dbReference type="AlphaFoldDB" id="A0A0E9T7X9"/>
<reference evidence="1" key="1">
    <citation type="submission" date="2014-11" db="EMBL/GenBank/DDBJ databases">
        <authorList>
            <person name="Amaro Gonzalez C."/>
        </authorList>
    </citation>
    <scope>NUCLEOTIDE SEQUENCE</scope>
</reference>
<accession>A0A0E9T7X9</accession>